<dbReference type="Proteomes" id="UP000001745">
    <property type="component" value="Unassembled WGS sequence"/>
</dbReference>
<dbReference type="eggNOG" id="KOG1208">
    <property type="taxonomic scope" value="Eukaryota"/>
</dbReference>
<dbReference type="InterPro" id="IPR036291">
    <property type="entry name" value="NAD(P)-bd_dom_sf"/>
</dbReference>
<comment type="similarity">
    <text evidence="1">Belongs to the short-chain dehydrogenases/reductases (SDR) family.</text>
</comment>
<name>B8M0H2_TALSN</name>
<dbReference type="GO" id="GO:0016491">
    <property type="term" value="F:oxidoreductase activity"/>
    <property type="evidence" value="ECO:0007669"/>
    <property type="project" value="UniProtKB-KW"/>
</dbReference>
<dbReference type="SUPFAM" id="SSF51735">
    <property type="entry name" value="NAD(P)-binding Rossmann-fold domains"/>
    <property type="match status" value="1"/>
</dbReference>
<evidence type="ECO:0000313" key="3">
    <source>
        <dbReference type="EMBL" id="EED21269.1"/>
    </source>
</evidence>
<dbReference type="PANTHER" id="PTHR43157">
    <property type="entry name" value="PHOSPHATIDYLINOSITOL-GLYCAN BIOSYNTHESIS CLASS F PROTEIN-RELATED"/>
    <property type="match status" value="1"/>
</dbReference>
<gene>
    <name evidence="3" type="ORF">TSTA_085000</name>
</gene>
<dbReference type="AlphaFoldDB" id="B8M0H2"/>
<dbReference type="RefSeq" id="XP_002478232.1">
    <property type="nucleotide sequence ID" value="XM_002478187.1"/>
</dbReference>
<dbReference type="PANTHER" id="PTHR43157:SF31">
    <property type="entry name" value="PHOSPHATIDYLINOSITOL-GLYCAN BIOSYNTHESIS CLASS F PROTEIN"/>
    <property type="match status" value="1"/>
</dbReference>
<dbReference type="GeneID" id="8106106"/>
<dbReference type="OrthoDB" id="191139at2759"/>
<dbReference type="PhylomeDB" id="B8M0H2"/>
<accession>B8M0H2</accession>
<organism evidence="3 4">
    <name type="scientific">Talaromyces stipitatus (strain ATCC 10500 / CBS 375.48 / QM 6759 / NRRL 1006)</name>
    <name type="common">Penicillium stipitatum</name>
    <dbReference type="NCBI Taxonomy" id="441959"/>
    <lineage>
        <taxon>Eukaryota</taxon>
        <taxon>Fungi</taxon>
        <taxon>Dikarya</taxon>
        <taxon>Ascomycota</taxon>
        <taxon>Pezizomycotina</taxon>
        <taxon>Eurotiomycetes</taxon>
        <taxon>Eurotiomycetidae</taxon>
        <taxon>Eurotiales</taxon>
        <taxon>Trichocomaceae</taxon>
        <taxon>Talaromyces</taxon>
        <taxon>Talaromyces sect. Talaromyces</taxon>
    </lineage>
</organism>
<dbReference type="InterPro" id="IPR002347">
    <property type="entry name" value="SDR_fam"/>
</dbReference>
<reference evidence="4" key="1">
    <citation type="journal article" date="2015" name="Genome Announc.">
        <title>Genome sequence of the AIDS-associated pathogen Penicillium marneffei (ATCC18224) and its near taxonomic relative Talaromyces stipitatus (ATCC10500).</title>
        <authorList>
            <person name="Nierman W.C."/>
            <person name="Fedorova-Abrams N.D."/>
            <person name="Andrianopoulos A."/>
        </authorList>
    </citation>
    <scope>NUCLEOTIDE SEQUENCE [LARGE SCALE GENOMIC DNA]</scope>
    <source>
        <strain evidence="4">ATCC 10500 / CBS 375.48 / QM 6759 / NRRL 1006</strain>
    </source>
</reference>
<dbReference type="VEuPathDB" id="FungiDB:TSTA_085000"/>
<dbReference type="OMA" id="GEIRPMA"/>
<dbReference type="Pfam" id="PF00106">
    <property type="entry name" value="adh_short"/>
    <property type="match status" value="1"/>
</dbReference>
<protein>
    <submittedName>
        <fullName evidence="3">Short-chain dehydrogenase, putative</fullName>
    </submittedName>
</protein>
<keyword evidence="2" id="KW-0560">Oxidoreductase</keyword>
<proteinExistence type="inferred from homology"/>
<dbReference type="STRING" id="441959.B8M0H2"/>
<keyword evidence="4" id="KW-1185">Reference proteome</keyword>
<sequence>MATPQFRLTPEKEASRSQWLHRQFLGKTPPLTKNDVDLTGKTAIVTGSNTGLGLETAGHLLDLGLTRLILAVRTVSKGERAREGLLAKRDPASCQIDVWNIDMSSYDSITEFVERAKTLDRLDIAVLNAGHFKELETFNSSTGYEECIQINYLSTMLLTILLLPLLKANPGAHPGRLVIVSSDMAAWAKFTERTERPILAAYKKKAAKWDMGERYATSKLLGQLFITKLADQIPASAVIVDLVNPGLCYGTDLARDGDGRLKGLLFKAAFRTFGKAPAIGALAIVHAAVSFDESAHGQYTEDGELRPLAPIIYKQEGKELTNQVWEETLAELSFAPIHESLKAFDK</sequence>
<dbReference type="HOGENOM" id="CLU_010194_44_4_1"/>
<evidence type="ECO:0000313" key="4">
    <source>
        <dbReference type="Proteomes" id="UP000001745"/>
    </source>
</evidence>
<dbReference type="EMBL" id="EQ962653">
    <property type="protein sequence ID" value="EED21269.1"/>
    <property type="molecule type" value="Genomic_DNA"/>
</dbReference>
<evidence type="ECO:0000256" key="1">
    <source>
        <dbReference type="ARBA" id="ARBA00006484"/>
    </source>
</evidence>
<dbReference type="Gene3D" id="3.40.50.720">
    <property type="entry name" value="NAD(P)-binding Rossmann-like Domain"/>
    <property type="match status" value="1"/>
</dbReference>
<evidence type="ECO:0000256" key="2">
    <source>
        <dbReference type="ARBA" id="ARBA00023002"/>
    </source>
</evidence>
<dbReference type="InParanoid" id="B8M0H2"/>